<dbReference type="AlphaFoldDB" id="A0A9P6DBX6"/>
<sequence>MPPRNSSRGARTSVKARKPSASKVASVDASTPPPSSAPASVPPTPWAARISPRKSEEVDMSPKKQHHAIGGVVSSGEGGDHPAPSLSFGTMNTLVEEGEVVLLSPKRERHSARKVVQDDEVALEVTPHTLSKPLGLKRRHGSLTPTLTSSPSPLSTVKASKASLSARDRKQANPAK</sequence>
<feature type="compositionally biased region" description="Pro residues" evidence="1">
    <location>
        <begin position="31"/>
        <end position="45"/>
    </location>
</feature>
<gene>
    <name evidence="2" type="ORF">BDN71DRAFT_1453383</name>
</gene>
<keyword evidence="3" id="KW-1185">Reference proteome</keyword>
<dbReference type="Proteomes" id="UP000807025">
    <property type="component" value="Unassembled WGS sequence"/>
</dbReference>
<feature type="compositionally biased region" description="Basic and acidic residues" evidence="1">
    <location>
        <begin position="166"/>
        <end position="176"/>
    </location>
</feature>
<name>A0A9P6DBX6_PLEER</name>
<feature type="region of interest" description="Disordered" evidence="1">
    <location>
        <begin position="131"/>
        <end position="176"/>
    </location>
</feature>
<comment type="caution">
    <text evidence="2">The sequence shown here is derived from an EMBL/GenBank/DDBJ whole genome shotgun (WGS) entry which is preliminary data.</text>
</comment>
<proteinExistence type="predicted"/>
<feature type="region of interest" description="Disordered" evidence="1">
    <location>
        <begin position="1"/>
        <end position="89"/>
    </location>
</feature>
<feature type="compositionally biased region" description="Low complexity" evidence="1">
    <location>
        <begin position="142"/>
        <end position="156"/>
    </location>
</feature>
<accession>A0A9P6DBX6</accession>
<evidence type="ECO:0000313" key="2">
    <source>
        <dbReference type="EMBL" id="KAF9491184.1"/>
    </source>
</evidence>
<reference evidence="2" key="1">
    <citation type="submission" date="2020-11" db="EMBL/GenBank/DDBJ databases">
        <authorList>
            <consortium name="DOE Joint Genome Institute"/>
            <person name="Ahrendt S."/>
            <person name="Riley R."/>
            <person name="Andreopoulos W."/>
            <person name="Labutti K."/>
            <person name="Pangilinan J."/>
            <person name="Ruiz-Duenas F.J."/>
            <person name="Barrasa J.M."/>
            <person name="Sanchez-Garcia M."/>
            <person name="Camarero S."/>
            <person name="Miyauchi S."/>
            <person name="Serrano A."/>
            <person name="Linde D."/>
            <person name="Babiker R."/>
            <person name="Drula E."/>
            <person name="Ayuso-Fernandez I."/>
            <person name="Pacheco R."/>
            <person name="Padilla G."/>
            <person name="Ferreira P."/>
            <person name="Barriuso J."/>
            <person name="Kellner H."/>
            <person name="Castanera R."/>
            <person name="Alfaro M."/>
            <person name="Ramirez L."/>
            <person name="Pisabarro A.G."/>
            <person name="Kuo A."/>
            <person name="Tritt A."/>
            <person name="Lipzen A."/>
            <person name="He G."/>
            <person name="Yan M."/>
            <person name="Ng V."/>
            <person name="Cullen D."/>
            <person name="Martin F."/>
            <person name="Rosso M.-N."/>
            <person name="Henrissat B."/>
            <person name="Hibbett D."/>
            <person name="Martinez A.T."/>
            <person name="Grigoriev I.V."/>
        </authorList>
    </citation>
    <scope>NUCLEOTIDE SEQUENCE</scope>
    <source>
        <strain evidence="2">ATCC 90797</strain>
    </source>
</reference>
<evidence type="ECO:0000256" key="1">
    <source>
        <dbReference type="SAM" id="MobiDB-lite"/>
    </source>
</evidence>
<organism evidence="2 3">
    <name type="scientific">Pleurotus eryngii</name>
    <name type="common">Boletus of the steppes</name>
    <dbReference type="NCBI Taxonomy" id="5323"/>
    <lineage>
        <taxon>Eukaryota</taxon>
        <taxon>Fungi</taxon>
        <taxon>Dikarya</taxon>
        <taxon>Basidiomycota</taxon>
        <taxon>Agaricomycotina</taxon>
        <taxon>Agaricomycetes</taxon>
        <taxon>Agaricomycetidae</taxon>
        <taxon>Agaricales</taxon>
        <taxon>Pleurotineae</taxon>
        <taxon>Pleurotaceae</taxon>
        <taxon>Pleurotus</taxon>
    </lineage>
</organism>
<dbReference type="EMBL" id="MU154625">
    <property type="protein sequence ID" value="KAF9491184.1"/>
    <property type="molecule type" value="Genomic_DNA"/>
</dbReference>
<feature type="compositionally biased region" description="Polar residues" evidence="1">
    <location>
        <begin position="1"/>
        <end position="10"/>
    </location>
</feature>
<feature type="compositionally biased region" description="Basic and acidic residues" evidence="1">
    <location>
        <begin position="53"/>
        <end position="62"/>
    </location>
</feature>
<evidence type="ECO:0000313" key="3">
    <source>
        <dbReference type="Proteomes" id="UP000807025"/>
    </source>
</evidence>
<protein>
    <submittedName>
        <fullName evidence="2">Uncharacterized protein</fullName>
    </submittedName>
</protein>
<feature type="non-terminal residue" evidence="2">
    <location>
        <position position="176"/>
    </location>
</feature>